<dbReference type="GO" id="GO:0032259">
    <property type="term" value="P:methylation"/>
    <property type="evidence" value="ECO:0007669"/>
    <property type="project" value="UniProtKB-KW"/>
</dbReference>
<dbReference type="PANTHER" id="PTHR43591">
    <property type="entry name" value="METHYLTRANSFERASE"/>
    <property type="match status" value="1"/>
</dbReference>
<gene>
    <name evidence="2" type="ORF">E1212_24020</name>
</gene>
<dbReference type="Proteomes" id="UP000295621">
    <property type="component" value="Unassembled WGS sequence"/>
</dbReference>
<accession>A0A4R4REA7</accession>
<comment type="caution">
    <text evidence="2">The sequence shown here is derived from an EMBL/GenBank/DDBJ whole genome shotgun (WGS) entry which is preliminary data.</text>
</comment>
<name>A0A4R4REA7_9ACTN</name>
<dbReference type="OrthoDB" id="3382693at2"/>
<dbReference type="Gene3D" id="3.40.50.150">
    <property type="entry name" value="Vaccinia Virus protein VP39"/>
    <property type="match status" value="1"/>
</dbReference>
<feature type="domain" description="Methyltransferase" evidence="1">
    <location>
        <begin position="52"/>
        <end position="148"/>
    </location>
</feature>
<dbReference type="GO" id="GO:0008168">
    <property type="term" value="F:methyltransferase activity"/>
    <property type="evidence" value="ECO:0007669"/>
    <property type="project" value="UniProtKB-KW"/>
</dbReference>
<dbReference type="InterPro" id="IPR029063">
    <property type="entry name" value="SAM-dependent_MTases_sf"/>
</dbReference>
<dbReference type="InterPro" id="IPR041698">
    <property type="entry name" value="Methyltransf_25"/>
</dbReference>
<sequence length="281" mass="30642">MSHHHHHGDTSVESDGGLADLLDLDADVLHEYWTDALGRVRRAADDGPRRRIVDLGAGTGTGTLGLAHRFAGAEVVAVDASDEMLDRLRARALDQGLADRVRTVRADLDDGWPVDGPVDVTWASLSLHHFADPDRVLRDVHAATRPGGLLAVAEFAERPRFLPDAIGPGLEQRLLDELGRDQADRLPHLGSDWAARVTAAGFELVEERTFVIDVAGDADGSVGRYADLWFRRLRPRLAERLDPADTATLDGLLDGDGPETLLRRGDLHVRGTRTVTLGRRP</sequence>
<reference evidence="2 3" key="1">
    <citation type="submission" date="2019-02" db="EMBL/GenBank/DDBJ databases">
        <title>Draft genome sequences of novel Actinobacteria.</title>
        <authorList>
            <person name="Sahin N."/>
            <person name="Ay H."/>
            <person name="Saygin H."/>
        </authorList>
    </citation>
    <scope>NUCLEOTIDE SEQUENCE [LARGE SCALE GENOMIC DNA]</scope>
    <source>
        <strain evidence="2 3">KC603</strain>
    </source>
</reference>
<evidence type="ECO:0000313" key="2">
    <source>
        <dbReference type="EMBL" id="TDC47486.1"/>
    </source>
</evidence>
<dbReference type="EMBL" id="SMKL01000073">
    <property type="protein sequence ID" value="TDC47486.1"/>
    <property type="molecule type" value="Genomic_DNA"/>
</dbReference>
<dbReference type="SUPFAM" id="SSF53335">
    <property type="entry name" value="S-adenosyl-L-methionine-dependent methyltransferases"/>
    <property type="match status" value="1"/>
</dbReference>
<proteinExistence type="predicted"/>
<dbReference type="AlphaFoldDB" id="A0A4R4REA7"/>
<dbReference type="PANTHER" id="PTHR43591:SF97">
    <property type="entry name" value="CLASS I SAM-DEPENDENT METHYLTRANSFERASE"/>
    <property type="match status" value="1"/>
</dbReference>
<dbReference type="Pfam" id="PF13649">
    <property type="entry name" value="Methyltransf_25"/>
    <property type="match status" value="1"/>
</dbReference>
<protein>
    <submittedName>
        <fullName evidence="2">Class I SAM-dependent methyltransferase</fullName>
    </submittedName>
</protein>
<keyword evidence="2" id="KW-0489">Methyltransferase</keyword>
<evidence type="ECO:0000313" key="3">
    <source>
        <dbReference type="Proteomes" id="UP000295621"/>
    </source>
</evidence>
<organism evidence="2 3">
    <name type="scientific">Jiangella ureilytica</name>
    <dbReference type="NCBI Taxonomy" id="2530374"/>
    <lineage>
        <taxon>Bacteria</taxon>
        <taxon>Bacillati</taxon>
        <taxon>Actinomycetota</taxon>
        <taxon>Actinomycetes</taxon>
        <taxon>Jiangellales</taxon>
        <taxon>Jiangellaceae</taxon>
        <taxon>Jiangella</taxon>
    </lineage>
</organism>
<dbReference type="RefSeq" id="WP_131987168.1">
    <property type="nucleotide sequence ID" value="NZ_SMKL01000073.1"/>
</dbReference>
<dbReference type="CDD" id="cd02440">
    <property type="entry name" value="AdoMet_MTases"/>
    <property type="match status" value="1"/>
</dbReference>
<keyword evidence="2" id="KW-0808">Transferase</keyword>
<evidence type="ECO:0000259" key="1">
    <source>
        <dbReference type="Pfam" id="PF13649"/>
    </source>
</evidence>
<keyword evidence="3" id="KW-1185">Reference proteome</keyword>